<feature type="transmembrane region" description="Helical" evidence="1">
    <location>
        <begin position="72"/>
        <end position="98"/>
    </location>
</feature>
<dbReference type="Pfam" id="PF02517">
    <property type="entry name" value="Rce1-like"/>
    <property type="match status" value="1"/>
</dbReference>
<accession>A0A656YWM3</accession>
<evidence type="ECO:0000256" key="1">
    <source>
        <dbReference type="SAM" id="Phobius"/>
    </source>
</evidence>
<feature type="domain" description="CAAX prenyl protease 2/Lysostaphin resistance protein A-like" evidence="2">
    <location>
        <begin position="121"/>
        <end position="224"/>
    </location>
</feature>
<feature type="transmembrane region" description="Helical" evidence="1">
    <location>
        <begin position="118"/>
        <end position="143"/>
    </location>
</feature>
<evidence type="ECO:0000313" key="4">
    <source>
        <dbReference type="Proteomes" id="UP000070257"/>
    </source>
</evidence>
<protein>
    <recommendedName>
        <fullName evidence="2">CAAX prenyl protease 2/Lysostaphin resistance protein A-like domain-containing protein</fullName>
    </recommendedName>
</protein>
<feature type="transmembrane region" description="Helical" evidence="1">
    <location>
        <begin position="17"/>
        <end position="45"/>
    </location>
</feature>
<evidence type="ECO:0000259" key="2">
    <source>
        <dbReference type="Pfam" id="PF02517"/>
    </source>
</evidence>
<gene>
    <name evidence="3" type="ORF">AKJ39_02795</name>
</gene>
<feature type="transmembrane region" description="Helical" evidence="1">
    <location>
        <begin position="164"/>
        <end position="184"/>
    </location>
</feature>
<organism evidence="3 4">
    <name type="scientific">candidate division MSBL1 archaeon SCGC-AAA259J03</name>
    <dbReference type="NCBI Taxonomy" id="1698269"/>
    <lineage>
        <taxon>Archaea</taxon>
        <taxon>Methanobacteriati</taxon>
        <taxon>Methanobacteriota</taxon>
        <taxon>candidate division MSBL1</taxon>
    </lineage>
</organism>
<keyword evidence="4" id="KW-1185">Reference proteome</keyword>
<evidence type="ECO:0000313" key="3">
    <source>
        <dbReference type="EMBL" id="KXA97929.1"/>
    </source>
</evidence>
<dbReference type="GO" id="GO:0004175">
    <property type="term" value="F:endopeptidase activity"/>
    <property type="evidence" value="ECO:0007669"/>
    <property type="project" value="UniProtKB-ARBA"/>
</dbReference>
<dbReference type="EMBL" id="LHXT01000037">
    <property type="protein sequence ID" value="KXA97929.1"/>
    <property type="molecule type" value="Genomic_DNA"/>
</dbReference>
<proteinExistence type="predicted"/>
<keyword evidence="1" id="KW-0812">Transmembrane</keyword>
<dbReference type="Proteomes" id="UP000070257">
    <property type="component" value="Unassembled WGS sequence"/>
</dbReference>
<comment type="caution">
    <text evidence="3">The sequence shown here is derived from an EMBL/GenBank/DDBJ whole genome shotgun (WGS) entry which is preliminary data.</text>
</comment>
<dbReference type="AlphaFoldDB" id="A0A656YWM3"/>
<dbReference type="GO" id="GO:0080120">
    <property type="term" value="P:CAAX-box protein maturation"/>
    <property type="evidence" value="ECO:0007669"/>
    <property type="project" value="UniProtKB-ARBA"/>
</dbReference>
<dbReference type="InterPro" id="IPR003675">
    <property type="entry name" value="Rce1/LyrA-like_dom"/>
</dbReference>
<name>A0A656YWM3_9EURY</name>
<keyword evidence="1" id="KW-1133">Transmembrane helix</keyword>
<keyword evidence="1" id="KW-0472">Membrane</keyword>
<reference evidence="3 4" key="1">
    <citation type="journal article" date="2016" name="Sci. Rep.">
        <title>Metabolic traits of an uncultured archaeal lineage -MSBL1- from brine pools of the Red Sea.</title>
        <authorList>
            <person name="Mwirichia R."/>
            <person name="Alam I."/>
            <person name="Rashid M."/>
            <person name="Vinu M."/>
            <person name="Ba-Alawi W."/>
            <person name="Anthony Kamau A."/>
            <person name="Kamanda Ngugi D."/>
            <person name="Goker M."/>
            <person name="Klenk H.P."/>
            <person name="Bajic V."/>
            <person name="Stingl U."/>
        </authorList>
    </citation>
    <scope>NUCLEOTIDE SEQUENCE [LARGE SCALE GENOMIC DNA]</scope>
    <source>
        <strain evidence="3">SCGC-AAA259J03</strain>
    </source>
</reference>
<sequence>MPVVVGESWLEYSHPLLFLPVAAVPATISFLVGSGGAIVTIPLGLAVSRGLKENSVPLLSGKAGRKEKVLKTLLYGIVVGVLLFGVTLAGGLLGGFLGEPLPKIEEVFVIPVTNAAVGFPWLVAVGCFSLAVGVTEEATFRLFGVSTLVRILGEGLGDKNSWRLAILVISVAFASFHISLVGLWSQQPISTFLRTLVSGVILGYTFKEFGYGASAIAHASGNFLGFLTLAVV</sequence>